<dbReference type="InterPro" id="IPR038765">
    <property type="entry name" value="Papain-like_cys_pep_sf"/>
</dbReference>
<organism evidence="7 8">
    <name type="scientific">Acer saccharum</name>
    <name type="common">Sugar maple</name>
    <dbReference type="NCBI Taxonomy" id="4024"/>
    <lineage>
        <taxon>Eukaryota</taxon>
        <taxon>Viridiplantae</taxon>
        <taxon>Streptophyta</taxon>
        <taxon>Embryophyta</taxon>
        <taxon>Tracheophyta</taxon>
        <taxon>Spermatophyta</taxon>
        <taxon>Magnoliopsida</taxon>
        <taxon>eudicotyledons</taxon>
        <taxon>Gunneridae</taxon>
        <taxon>Pentapetalae</taxon>
        <taxon>rosids</taxon>
        <taxon>malvids</taxon>
        <taxon>Sapindales</taxon>
        <taxon>Sapindaceae</taxon>
        <taxon>Hippocastanoideae</taxon>
        <taxon>Acereae</taxon>
        <taxon>Acer</taxon>
    </lineage>
</organism>
<feature type="compositionally biased region" description="Polar residues" evidence="5">
    <location>
        <begin position="401"/>
        <end position="424"/>
    </location>
</feature>
<evidence type="ECO:0000256" key="3">
    <source>
        <dbReference type="ARBA" id="ARBA00022801"/>
    </source>
</evidence>
<dbReference type="GO" id="GO:0008234">
    <property type="term" value="F:cysteine-type peptidase activity"/>
    <property type="evidence" value="ECO:0007669"/>
    <property type="project" value="InterPro"/>
</dbReference>
<evidence type="ECO:0000256" key="5">
    <source>
        <dbReference type="SAM" id="MobiDB-lite"/>
    </source>
</evidence>
<protein>
    <recommendedName>
        <fullName evidence="6">Ubiquitin-like protease family profile domain-containing protein</fullName>
    </recommendedName>
</protein>
<evidence type="ECO:0000256" key="2">
    <source>
        <dbReference type="ARBA" id="ARBA00022670"/>
    </source>
</evidence>
<evidence type="ECO:0000313" key="8">
    <source>
        <dbReference type="Proteomes" id="UP001168877"/>
    </source>
</evidence>
<feature type="domain" description="Ubiquitin-like protease family profile" evidence="6">
    <location>
        <begin position="536"/>
        <end position="748"/>
    </location>
</feature>
<evidence type="ECO:0000256" key="1">
    <source>
        <dbReference type="ARBA" id="ARBA00005234"/>
    </source>
</evidence>
<dbReference type="SUPFAM" id="SSF54001">
    <property type="entry name" value="Cysteine proteinases"/>
    <property type="match status" value="1"/>
</dbReference>
<feature type="region of interest" description="Disordered" evidence="5">
    <location>
        <begin position="163"/>
        <end position="233"/>
    </location>
</feature>
<gene>
    <name evidence="7" type="ORF">LWI29_036123</name>
</gene>
<dbReference type="Proteomes" id="UP001168877">
    <property type="component" value="Unassembled WGS sequence"/>
</dbReference>
<feature type="coiled-coil region" evidence="4">
    <location>
        <begin position="235"/>
        <end position="262"/>
    </location>
</feature>
<dbReference type="PANTHER" id="PTHR48449:SF1">
    <property type="entry name" value="DUF1985 DOMAIN-CONTAINING PROTEIN"/>
    <property type="match status" value="1"/>
</dbReference>
<feature type="compositionally biased region" description="Basic and acidic residues" evidence="5">
    <location>
        <begin position="297"/>
        <end position="307"/>
    </location>
</feature>
<keyword evidence="8" id="KW-1185">Reference proteome</keyword>
<comment type="similarity">
    <text evidence="1">Belongs to the peptidase C48 family.</text>
</comment>
<sequence>MGLDEREKVPLWQFRLIENLDAFDAFPWGAHVYRRSISGFKHALDGRRERFEKRQREKGIEVHKVETYNIYGCTYALLIFAFEVIPDLAIEDCGTRREIELSPRILKWDLSQRPRGDKLDSIFIERMFARVKLVPTPVELAERYYEGIEEGGSLYDADAEHRTTAEPNDTEGPYSRPSDTEYPQSGPSDTDGSDVEGRSRSPVRHRRVRFVFPTEPRPEGHSRRGVGGHPEDRRYTELLDAFRELRDEVQRNEKKRDQQHQELLDLIRGLQGSTAQTRTEGRRSDDPPVDDPSIDDQDQHFSDRDWTGSHQDGADLQSGHQLHPSTQPVSDQQGLGTAHMETEQVPHTVLPDLVLPPQDLRTPLDDPIAAHPSIHSTGLAGDPQGQSPSIHSTPAGDPRGQSPSIQSTPVADPRGQSSSIQSTPAGDRRGRSSSTQSTHAGSKRGRSPSIQSRRSVDPHGLDRSPPPLQRQDRVRKPGWQERSPYTDPCRPKRARTMPQPPHVWAPHELIDPDHLAAYQAYKRNSTGELRDVDLHLPVDVLWFHRFQSNFMELEDTHMDAYLKILRKRQRAFPTVYGSRINILDSQFYSWLCNYWDRKMGSGSDRPRTGWSSQKQKWSEEDLTVVRGQLPLGNFPWHNVDSVLIPCNLGRTHWALASIDLTAGNIYLFDSYRREVPFSHRKMQLACLRYFVPSMLHAVNFHNRRRRGDQTYSKSTRAFTFYYVSADRVPQQDTGGNCGAHTLKVTEYLAANRDTFDWSETDMTTIREKMAVEVFCNSKDWYSR</sequence>
<dbReference type="Pfam" id="PF02902">
    <property type="entry name" value="Peptidase_C48"/>
    <property type="match status" value="1"/>
</dbReference>
<accession>A0AA39VJV7</accession>
<name>A0AA39VJV7_ACESA</name>
<dbReference type="Gene3D" id="3.40.395.10">
    <property type="entry name" value="Adenoviral Proteinase, Chain A"/>
    <property type="match status" value="1"/>
</dbReference>
<evidence type="ECO:0000259" key="6">
    <source>
        <dbReference type="PROSITE" id="PS50600"/>
    </source>
</evidence>
<dbReference type="PROSITE" id="PS50600">
    <property type="entry name" value="ULP_PROTEASE"/>
    <property type="match status" value="1"/>
</dbReference>
<feature type="region of interest" description="Disordered" evidence="5">
    <location>
        <begin position="267"/>
        <end position="505"/>
    </location>
</feature>
<dbReference type="PANTHER" id="PTHR48449">
    <property type="entry name" value="DUF1985 DOMAIN-CONTAINING PROTEIN"/>
    <property type="match status" value="1"/>
</dbReference>
<dbReference type="GO" id="GO:0006508">
    <property type="term" value="P:proteolysis"/>
    <property type="evidence" value="ECO:0007669"/>
    <property type="project" value="UniProtKB-KW"/>
</dbReference>
<dbReference type="EMBL" id="JAUESC010000382">
    <property type="protein sequence ID" value="KAK0588219.1"/>
    <property type="molecule type" value="Genomic_DNA"/>
</dbReference>
<reference evidence="7" key="1">
    <citation type="journal article" date="2022" name="Plant J.">
        <title>Strategies of tolerance reflected in two North American maple genomes.</title>
        <authorList>
            <person name="McEvoy S.L."/>
            <person name="Sezen U.U."/>
            <person name="Trouern-Trend A."/>
            <person name="McMahon S.M."/>
            <person name="Schaberg P.G."/>
            <person name="Yang J."/>
            <person name="Wegrzyn J.L."/>
            <person name="Swenson N.G."/>
        </authorList>
    </citation>
    <scope>NUCLEOTIDE SEQUENCE</scope>
    <source>
        <strain evidence="7">NS2018</strain>
    </source>
</reference>
<reference evidence="7" key="2">
    <citation type="submission" date="2023-06" db="EMBL/GenBank/DDBJ databases">
        <authorList>
            <person name="Swenson N.G."/>
            <person name="Wegrzyn J.L."/>
            <person name="Mcevoy S.L."/>
        </authorList>
    </citation>
    <scope>NUCLEOTIDE SEQUENCE</scope>
    <source>
        <strain evidence="7">NS2018</strain>
        <tissue evidence="7">Leaf</tissue>
    </source>
</reference>
<feature type="compositionally biased region" description="Low complexity" evidence="5">
    <location>
        <begin position="349"/>
        <end position="360"/>
    </location>
</feature>
<dbReference type="InterPro" id="IPR003653">
    <property type="entry name" value="Peptidase_C48_C"/>
</dbReference>
<keyword evidence="4" id="KW-0175">Coiled coil</keyword>
<evidence type="ECO:0000256" key="4">
    <source>
        <dbReference type="SAM" id="Coils"/>
    </source>
</evidence>
<proteinExistence type="inferred from homology"/>
<feature type="compositionally biased region" description="Polar residues" evidence="5">
    <location>
        <begin position="181"/>
        <end position="190"/>
    </location>
</feature>
<evidence type="ECO:0000313" key="7">
    <source>
        <dbReference type="EMBL" id="KAK0588219.1"/>
    </source>
</evidence>
<feature type="compositionally biased region" description="Basic and acidic residues" evidence="5">
    <location>
        <begin position="470"/>
        <end position="479"/>
    </location>
</feature>
<dbReference type="AlphaFoldDB" id="A0AA39VJV7"/>
<keyword evidence="2" id="KW-0645">Protease</keyword>
<feature type="compositionally biased region" description="Acidic residues" evidence="5">
    <location>
        <begin position="287"/>
        <end position="296"/>
    </location>
</feature>
<keyword evidence="3" id="KW-0378">Hydrolase</keyword>
<feature type="compositionally biased region" description="Polar residues" evidence="5">
    <location>
        <begin position="318"/>
        <end position="335"/>
    </location>
</feature>
<comment type="caution">
    <text evidence="7">The sequence shown here is derived from an EMBL/GenBank/DDBJ whole genome shotgun (WGS) entry which is preliminary data.</text>
</comment>